<dbReference type="InterPro" id="IPR051133">
    <property type="entry name" value="Adapter_Engulfment-Domain"/>
</dbReference>
<comment type="similarity">
    <text evidence="4">Belongs to the ced-6 family.</text>
</comment>
<evidence type="ECO:0000256" key="2">
    <source>
        <dbReference type="ARBA" id="ARBA00022490"/>
    </source>
</evidence>
<protein>
    <submittedName>
        <fullName evidence="7">PTB domain-containing engulfment adapter protein 1</fullName>
    </submittedName>
</protein>
<dbReference type="Gene3D" id="2.30.29.30">
    <property type="entry name" value="Pleckstrin-homology domain (PH domain)/Phosphotyrosine-binding domain (PTB)"/>
    <property type="match status" value="1"/>
</dbReference>
<feature type="compositionally biased region" description="Polar residues" evidence="5">
    <location>
        <begin position="373"/>
        <end position="384"/>
    </location>
</feature>
<feature type="compositionally biased region" description="Low complexity" evidence="5">
    <location>
        <begin position="333"/>
        <end position="363"/>
    </location>
</feature>
<dbReference type="PROSITE" id="PS01179">
    <property type="entry name" value="PID"/>
    <property type="match status" value="1"/>
</dbReference>
<evidence type="ECO:0000256" key="5">
    <source>
        <dbReference type="SAM" id="MobiDB-lite"/>
    </source>
</evidence>
<sequence>MRNSSILKWAQNNKTNKLLSNGKNKEDKQGNQNWIHSPETLLKGHVVYLVKFLGNTEVDKPKGIEVVKQGIQKLKFNQQIKKSEGNAKTPKVELSISVDGVAIQDPKSKEILHQYALHKISYCADDKAEKRFFSFIAKEGESEKHSCFVFVSDKLAEEITLTIGQAFELAYKKFLDTSSKDLEIKKQLLILQKRVGILENENSQLKKRLKDVADIKGQTDVQQYMKANGLKDLCTVGETPELTSGGDVQDGDGSSSSDNDEQLICLDVNKLEGLSLDDLNDDDFNPREGDSGLGKSSESPLDFDFNPRGPEVSSQGLNPVTPKPLPALPPRGSPSNNNNNAGNLFNESAKNNNPFSTPLNNNTIDPFGMPAFSSPSTGGLNSKKQAIDSFDSVGNFSLDELDPLKK</sequence>
<dbReference type="SUPFAM" id="SSF50729">
    <property type="entry name" value="PH domain-like"/>
    <property type="match status" value="1"/>
</dbReference>
<evidence type="ECO:0000256" key="1">
    <source>
        <dbReference type="ARBA" id="ARBA00004496"/>
    </source>
</evidence>
<dbReference type="GO" id="GO:0005737">
    <property type="term" value="C:cytoplasm"/>
    <property type="evidence" value="ECO:0007669"/>
    <property type="project" value="UniProtKB-SubCell"/>
</dbReference>
<evidence type="ECO:0000313" key="7">
    <source>
        <dbReference type="EMBL" id="ACO11337.1"/>
    </source>
</evidence>
<gene>
    <name evidence="7" type="primary">GULP1</name>
</gene>
<reference evidence="7" key="1">
    <citation type="submission" date="2009-03" db="EMBL/GenBank/DDBJ databases">
        <title>Caligus rogercresseyi ESTs and full-length cDNAs.</title>
        <authorList>
            <person name="Yasuike M."/>
            <person name="von Schalburg K."/>
            <person name="Cooper G."/>
            <person name="Leong J."/>
            <person name="Jones S.R.M."/>
            <person name="Koop B.F."/>
        </authorList>
    </citation>
    <scope>NUCLEOTIDE SEQUENCE</scope>
    <source>
        <tissue evidence="7">Whole body</tissue>
    </source>
</reference>
<dbReference type="CDD" id="cd01273">
    <property type="entry name" value="PTB_CED-6"/>
    <property type="match status" value="1"/>
</dbReference>
<dbReference type="GO" id="GO:0043277">
    <property type="term" value="P:apoptotic cell clearance"/>
    <property type="evidence" value="ECO:0007669"/>
    <property type="project" value="UniProtKB-ARBA"/>
</dbReference>
<dbReference type="InterPro" id="IPR011993">
    <property type="entry name" value="PH-like_dom_sf"/>
</dbReference>
<feature type="region of interest" description="Disordered" evidence="5">
    <location>
        <begin position="241"/>
        <end position="260"/>
    </location>
</feature>
<dbReference type="SMART" id="SM00462">
    <property type="entry name" value="PTB"/>
    <property type="match status" value="1"/>
</dbReference>
<feature type="region of interest" description="Disordered" evidence="5">
    <location>
        <begin position="13"/>
        <end position="32"/>
    </location>
</feature>
<accession>C1BQN4</accession>
<evidence type="ECO:0000259" key="6">
    <source>
        <dbReference type="PROSITE" id="PS01179"/>
    </source>
</evidence>
<keyword evidence="3" id="KW-0581">Phagocytosis</keyword>
<feature type="region of interest" description="Disordered" evidence="5">
    <location>
        <begin position="276"/>
        <end position="384"/>
    </location>
</feature>
<dbReference type="InterPro" id="IPR006020">
    <property type="entry name" value="PTB/PI_dom"/>
</dbReference>
<dbReference type="AlphaFoldDB" id="C1BQN4"/>
<feature type="compositionally biased region" description="Polar residues" evidence="5">
    <location>
        <begin position="13"/>
        <end position="22"/>
    </location>
</feature>
<feature type="compositionally biased region" description="Low complexity" evidence="5">
    <location>
        <begin position="244"/>
        <end position="257"/>
    </location>
</feature>
<feature type="domain" description="PID" evidence="6">
    <location>
        <begin position="46"/>
        <end position="180"/>
    </location>
</feature>
<evidence type="ECO:0000256" key="3">
    <source>
        <dbReference type="ARBA" id="ARBA00022907"/>
    </source>
</evidence>
<dbReference type="FunFam" id="2.30.29.30:FF:000118">
    <property type="entry name" value="GULP PTB domain containing engulfment adaptor 1"/>
    <property type="match status" value="1"/>
</dbReference>
<keyword evidence="2" id="KW-0963">Cytoplasm</keyword>
<organism evidence="7">
    <name type="scientific">Caligus rogercresseyi</name>
    <name type="common">Sea louse</name>
    <dbReference type="NCBI Taxonomy" id="217165"/>
    <lineage>
        <taxon>Eukaryota</taxon>
        <taxon>Metazoa</taxon>
        <taxon>Ecdysozoa</taxon>
        <taxon>Arthropoda</taxon>
        <taxon>Crustacea</taxon>
        <taxon>Multicrustacea</taxon>
        <taxon>Hexanauplia</taxon>
        <taxon>Copepoda</taxon>
        <taxon>Siphonostomatoida</taxon>
        <taxon>Caligidae</taxon>
        <taxon>Caligus</taxon>
    </lineage>
</organism>
<feature type="compositionally biased region" description="Pro residues" evidence="5">
    <location>
        <begin position="321"/>
        <end position="332"/>
    </location>
</feature>
<name>C1BQN4_CALRO</name>
<proteinExistence type="evidence at transcript level"/>
<dbReference type="PANTHER" id="PTHR11232:SF77">
    <property type="entry name" value="GULP PTB DOMAIN CONTAINING ENGULFMENT ADAPTOR 1"/>
    <property type="match status" value="1"/>
</dbReference>
<dbReference type="Pfam" id="PF00640">
    <property type="entry name" value="PID"/>
    <property type="match status" value="1"/>
</dbReference>
<dbReference type="EMBL" id="BT076913">
    <property type="protein sequence ID" value="ACO11337.1"/>
    <property type="molecule type" value="mRNA"/>
</dbReference>
<comment type="subcellular location">
    <subcellularLocation>
        <location evidence="1">Cytoplasm</location>
    </subcellularLocation>
</comment>
<evidence type="ECO:0000256" key="4">
    <source>
        <dbReference type="ARBA" id="ARBA00060944"/>
    </source>
</evidence>
<dbReference type="PANTHER" id="PTHR11232">
    <property type="entry name" value="PHOSPHOTYROSINE INTERACTION DOMAIN-CONTAINING FAMILY MEMBER"/>
    <property type="match status" value="1"/>
</dbReference>